<dbReference type="EMBL" id="CP001684">
    <property type="protein sequence ID" value="ACV21612.1"/>
    <property type="molecule type" value="Genomic_DNA"/>
</dbReference>
<keyword evidence="3" id="KW-1185">Reference proteome</keyword>
<name>C7N3M1_SLAHD</name>
<dbReference type="HOGENOM" id="CLU_023081_1_0_11"/>
<gene>
    <name evidence="2" type="ordered locus">Shel_05530</name>
</gene>
<organism evidence="2 3">
    <name type="scientific">Slackia heliotrinireducens (strain ATCC 29202 / DSM 20476 / NCTC 11029 / RHS 1)</name>
    <name type="common">Peptococcus heliotrinreducens</name>
    <dbReference type="NCBI Taxonomy" id="471855"/>
    <lineage>
        <taxon>Bacteria</taxon>
        <taxon>Bacillati</taxon>
        <taxon>Actinomycetota</taxon>
        <taxon>Coriobacteriia</taxon>
        <taxon>Eggerthellales</taxon>
        <taxon>Eggerthellaceae</taxon>
        <taxon>Slackia</taxon>
    </lineage>
</organism>
<dbReference type="PANTHER" id="PTHR30296">
    <property type="entry name" value="UNCHARACTERIZED PROTEIN YKGE"/>
    <property type="match status" value="1"/>
</dbReference>
<dbReference type="InterPro" id="IPR004017">
    <property type="entry name" value="Cys_rich_dom"/>
</dbReference>
<proteinExistence type="predicted"/>
<dbReference type="Proteomes" id="UP000002026">
    <property type="component" value="Chromosome"/>
</dbReference>
<feature type="domain" description="Cysteine-rich" evidence="1">
    <location>
        <begin position="3"/>
        <end position="85"/>
    </location>
</feature>
<sequence length="248" mass="27260">MKIALFPGCMVDMIYPETGIAAVNVLERLGCEISLPDKQVCCGQGLVNSGYADGTRSVAKNTIKAYDACKEDFIVSLTGSCMNAIVNDYPPLFEDDPVFSAKLRSVTSRFREFTQFIVDELGVTDVGASFPHTVTFHKSCHSTRLLGIKEQPLKLLDNVAGLQYIEMEHADRCCGFGGTFSFKEPEISGEMVREKCRTIIESGAEVVTGVDSPCLMNIKGALSRMRSTGELDRDIRVMHIARILDAKE</sequence>
<dbReference type="Pfam" id="PF02754">
    <property type="entry name" value="CCG"/>
    <property type="match status" value="2"/>
</dbReference>
<accession>C7N3M1</accession>
<dbReference type="GO" id="GO:0005829">
    <property type="term" value="C:cytosol"/>
    <property type="evidence" value="ECO:0007669"/>
    <property type="project" value="TreeGrafter"/>
</dbReference>
<reference evidence="2 3" key="1">
    <citation type="journal article" date="2009" name="Stand. Genomic Sci.">
        <title>Complete genome sequence of Slackia heliotrinireducens type strain (RHS 1).</title>
        <authorList>
            <person name="Pukall R."/>
            <person name="Lapidus A."/>
            <person name="Nolan M."/>
            <person name="Copeland A."/>
            <person name="Glavina Del Rio T."/>
            <person name="Lucas S."/>
            <person name="Chen F."/>
            <person name="Tice H."/>
            <person name="Cheng J.F."/>
            <person name="Chertkov O."/>
            <person name="Bruce D."/>
            <person name="Goodwin L."/>
            <person name="Kuske C."/>
            <person name="Brettin T."/>
            <person name="Detter J.C."/>
            <person name="Han C."/>
            <person name="Pitluck S."/>
            <person name="Pati A."/>
            <person name="Mavrommatis K."/>
            <person name="Ivanova N."/>
            <person name="Ovchinnikova G."/>
            <person name="Chen A."/>
            <person name="Palaniappan K."/>
            <person name="Schneider S."/>
            <person name="Rohde M."/>
            <person name="Chain P."/>
            <person name="D'haeseleer P."/>
            <person name="Goker M."/>
            <person name="Bristow J."/>
            <person name="Eisen J.A."/>
            <person name="Markowitz V."/>
            <person name="Kyrpides N.C."/>
            <person name="Klenk H.P."/>
            <person name="Hugenholtz P."/>
        </authorList>
    </citation>
    <scope>NUCLEOTIDE SEQUENCE [LARGE SCALE GENOMIC DNA]</scope>
    <source>
        <strain evidence="3">ATCC 29202 / DSM 20476 / NCTC 11029 / RHS 1</strain>
    </source>
</reference>
<evidence type="ECO:0000313" key="2">
    <source>
        <dbReference type="EMBL" id="ACV21612.1"/>
    </source>
</evidence>
<dbReference type="AlphaFoldDB" id="C7N3M1"/>
<dbReference type="RefSeq" id="WP_012797717.1">
    <property type="nucleotide sequence ID" value="NC_013165.1"/>
</dbReference>
<dbReference type="PANTHER" id="PTHR30296:SF0">
    <property type="entry name" value="LACTATE UTILIZATION PROTEIN A"/>
    <property type="match status" value="1"/>
</dbReference>
<dbReference type="GO" id="GO:0016491">
    <property type="term" value="F:oxidoreductase activity"/>
    <property type="evidence" value="ECO:0007669"/>
    <property type="project" value="UniProtKB-ARBA"/>
</dbReference>
<protein>
    <submittedName>
        <fullName evidence="2">Fe-S oxidoreductase</fullName>
    </submittedName>
</protein>
<dbReference type="eggNOG" id="COG0247">
    <property type="taxonomic scope" value="Bacteria"/>
</dbReference>
<evidence type="ECO:0000259" key="1">
    <source>
        <dbReference type="Pfam" id="PF02754"/>
    </source>
</evidence>
<feature type="domain" description="Cysteine-rich" evidence="1">
    <location>
        <begin position="134"/>
        <end position="219"/>
    </location>
</feature>
<evidence type="ECO:0000313" key="3">
    <source>
        <dbReference type="Proteomes" id="UP000002026"/>
    </source>
</evidence>
<dbReference type="KEGG" id="shi:Shel_05530"/>
<dbReference type="STRING" id="471855.Shel_05530"/>